<dbReference type="SUPFAM" id="SSF141523">
    <property type="entry name" value="L,D-transpeptidase catalytic domain-like"/>
    <property type="match status" value="1"/>
</dbReference>
<gene>
    <name evidence="9" type="ORF">ACERLL_02565</name>
</gene>
<dbReference type="PANTHER" id="PTHR30582">
    <property type="entry name" value="L,D-TRANSPEPTIDASE"/>
    <property type="match status" value="1"/>
</dbReference>
<reference evidence="9 10" key="1">
    <citation type="submission" date="2024-08" db="EMBL/GenBank/DDBJ databases">
        <title>Whole-genome sequencing of halo(alkali)philic microorganisms from hypersaline lakes.</title>
        <authorList>
            <person name="Sorokin D.Y."/>
            <person name="Merkel A.Y."/>
            <person name="Messina E."/>
            <person name="Yakimov M."/>
        </authorList>
    </citation>
    <scope>NUCLEOTIDE SEQUENCE [LARGE SCALE GENOMIC DNA]</scope>
    <source>
        <strain evidence="9 10">Cl-TMA</strain>
    </source>
</reference>
<evidence type="ECO:0000313" key="9">
    <source>
        <dbReference type="EMBL" id="MFA9459707.1"/>
    </source>
</evidence>
<dbReference type="CDD" id="cd16913">
    <property type="entry name" value="YkuD_like"/>
    <property type="match status" value="1"/>
</dbReference>
<dbReference type="Proteomes" id="UP001575181">
    <property type="component" value="Unassembled WGS sequence"/>
</dbReference>
<comment type="caution">
    <text evidence="9">The sequence shown here is derived from an EMBL/GenBank/DDBJ whole genome shotgun (WGS) entry which is preliminary data.</text>
</comment>
<keyword evidence="4 7" id="KW-0133">Cell shape</keyword>
<evidence type="ECO:0000256" key="2">
    <source>
        <dbReference type="ARBA" id="ARBA00005992"/>
    </source>
</evidence>
<dbReference type="InterPro" id="IPR005490">
    <property type="entry name" value="LD_TPept_cat_dom"/>
</dbReference>
<dbReference type="EMBL" id="JBGUAW010000002">
    <property type="protein sequence ID" value="MFA9459707.1"/>
    <property type="molecule type" value="Genomic_DNA"/>
</dbReference>
<evidence type="ECO:0000256" key="6">
    <source>
        <dbReference type="ARBA" id="ARBA00023316"/>
    </source>
</evidence>
<name>A0ABV4TQV4_9GAMM</name>
<dbReference type="InterPro" id="IPR038063">
    <property type="entry name" value="Transpep_catalytic_dom"/>
</dbReference>
<feature type="active site" description="Proton donor/acceptor" evidence="7">
    <location>
        <position position="101"/>
    </location>
</feature>
<keyword evidence="6 7" id="KW-0961">Cell wall biogenesis/degradation</keyword>
<evidence type="ECO:0000256" key="1">
    <source>
        <dbReference type="ARBA" id="ARBA00004752"/>
    </source>
</evidence>
<dbReference type="InterPro" id="IPR050979">
    <property type="entry name" value="LD-transpeptidase"/>
</dbReference>
<keyword evidence="9" id="KW-0012">Acyltransferase</keyword>
<comment type="pathway">
    <text evidence="1 7">Cell wall biogenesis; peptidoglycan biosynthesis.</text>
</comment>
<evidence type="ECO:0000259" key="8">
    <source>
        <dbReference type="PROSITE" id="PS52029"/>
    </source>
</evidence>
<dbReference type="PANTHER" id="PTHR30582:SF30">
    <property type="entry name" value="BLR4375 PROTEIN"/>
    <property type="match status" value="1"/>
</dbReference>
<dbReference type="RefSeq" id="WP_373654496.1">
    <property type="nucleotide sequence ID" value="NZ_JBGUAW010000002.1"/>
</dbReference>
<dbReference type="PROSITE" id="PS52029">
    <property type="entry name" value="LD_TPASE"/>
    <property type="match status" value="1"/>
</dbReference>
<keyword evidence="10" id="KW-1185">Reference proteome</keyword>
<dbReference type="Gene3D" id="2.40.440.10">
    <property type="entry name" value="L,D-transpeptidase catalytic domain-like"/>
    <property type="match status" value="1"/>
</dbReference>
<evidence type="ECO:0000256" key="4">
    <source>
        <dbReference type="ARBA" id="ARBA00022960"/>
    </source>
</evidence>
<keyword evidence="5 7" id="KW-0573">Peptidoglycan synthesis</keyword>
<dbReference type="GO" id="GO:0016746">
    <property type="term" value="F:acyltransferase activity"/>
    <property type="evidence" value="ECO:0007669"/>
    <property type="project" value="UniProtKB-KW"/>
</dbReference>
<feature type="domain" description="L,D-TPase catalytic" evidence="8">
    <location>
        <begin position="14"/>
        <end position="146"/>
    </location>
</feature>
<accession>A0ABV4TQV4</accession>
<evidence type="ECO:0000256" key="5">
    <source>
        <dbReference type="ARBA" id="ARBA00022984"/>
    </source>
</evidence>
<dbReference type="Pfam" id="PF03734">
    <property type="entry name" value="YkuD"/>
    <property type="match status" value="1"/>
</dbReference>
<comment type="similarity">
    <text evidence="2">Belongs to the YkuD family.</text>
</comment>
<keyword evidence="3 9" id="KW-0808">Transferase</keyword>
<evidence type="ECO:0000256" key="7">
    <source>
        <dbReference type="PROSITE-ProRule" id="PRU01373"/>
    </source>
</evidence>
<feature type="active site" description="Nucleophile" evidence="7">
    <location>
        <position position="117"/>
    </location>
</feature>
<organism evidence="9 10">
    <name type="scientific">Thiohalorhabdus methylotrophus</name>
    <dbReference type="NCBI Taxonomy" id="3242694"/>
    <lineage>
        <taxon>Bacteria</taxon>
        <taxon>Pseudomonadati</taxon>
        <taxon>Pseudomonadota</taxon>
        <taxon>Gammaproteobacteria</taxon>
        <taxon>Thiohalorhabdales</taxon>
        <taxon>Thiohalorhabdaceae</taxon>
        <taxon>Thiohalorhabdus</taxon>
    </lineage>
</organism>
<protein>
    <submittedName>
        <fullName evidence="9">L,D-transpeptidase</fullName>
        <ecNumber evidence="9">2.3.2.-</ecNumber>
    </submittedName>
</protein>
<dbReference type="EC" id="2.3.2.-" evidence="9"/>
<proteinExistence type="inferred from homology"/>
<evidence type="ECO:0000256" key="3">
    <source>
        <dbReference type="ARBA" id="ARBA00022679"/>
    </source>
</evidence>
<sequence length="239" mass="26823">MAGLAVGPAVGGDLRVEVNLPAYILRLYDGEKLLMERPVTIGDPEHPTPAGRWEVDRLIWNPAWIPPRSMRETAGSERRPPGPENPMGAVKIQLAGPYYIHGTRRLGRLGRAMSHGCVRLANGTAVRLAERLQRHLLSPDRRVEIRRQREAHPGRPVRVRLPEPVPVEIRYQPLVLDKTGGVLYPDVYDRIGDVRSYLREALARDLDVPSERLTLGGGSLLGRLGDQWSRPLQFELEIN</sequence>
<evidence type="ECO:0000313" key="10">
    <source>
        <dbReference type="Proteomes" id="UP001575181"/>
    </source>
</evidence>